<accession>A0A380QJM7</accession>
<organism evidence="1 2">
    <name type="scientific">Yersinia ruckeri</name>
    <dbReference type="NCBI Taxonomy" id="29486"/>
    <lineage>
        <taxon>Bacteria</taxon>
        <taxon>Pseudomonadati</taxon>
        <taxon>Pseudomonadota</taxon>
        <taxon>Gammaproteobacteria</taxon>
        <taxon>Enterobacterales</taxon>
        <taxon>Yersiniaceae</taxon>
        <taxon>Yersinia</taxon>
    </lineage>
</organism>
<dbReference type="EMBL" id="UHJG01000001">
    <property type="protein sequence ID" value="SUP98188.1"/>
    <property type="molecule type" value="Genomic_DNA"/>
</dbReference>
<protein>
    <submittedName>
        <fullName evidence="1">Uncharacterized protein</fullName>
    </submittedName>
</protein>
<dbReference type="Proteomes" id="UP000255169">
    <property type="component" value="Unassembled WGS sequence"/>
</dbReference>
<gene>
    <name evidence="1" type="ORF">NCTC10476_00004</name>
</gene>
<sequence>MVYSLRNESVEGLDSINDKLQGMGQFAREGVQFIVICTAIKNVGN</sequence>
<keyword evidence="2" id="KW-1185">Reference proteome</keyword>
<dbReference type="AlphaFoldDB" id="A0A380QJM7"/>
<proteinExistence type="predicted"/>
<name>A0A380QJM7_YERRU</name>
<evidence type="ECO:0000313" key="1">
    <source>
        <dbReference type="EMBL" id="SUP98188.1"/>
    </source>
</evidence>
<reference evidence="1 2" key="1">
    <citation type="submission" date="2018-06" db="EMBL/GenBank/DDBJ databases">
        <authorList>
            <consortium name="Pathogen Informatics"/>
            <person name="Doyle S."/>
        </authorList>
    </citation>
    <scope>NUCLEOTIDE SEQUENCE [LARGE SCALE GENOMIC DNA]</scope>
    <source>
        <strain evidence="1 2">NCTC10476</strain>
    </source>
</reference>
<evidence type="ECO:0000313" key="2">
    <source>
        <dbReference type="Proteomes" id="UP000255169"/>
    </source>
</evidence>